<dbReference type="PATRIC" id="fig|1217699.3.peg.1940"/>
<dbReference type="RefSeq" id="WP_016163690.1">
    <property type="nucleotide sequence ID" value="NZ_JAKZGC010000011.1"/>
</dbReference>
<evidence type="ECO:0000313" key="1">
    <source>
        <dbReference type="EMBL" id="EOR07630.1"/>
    </source>
</evidence>
<evidence type="ECO:0000313" key="2">
    <source>
        <dbReference type="EMBL" id="MDO3656121.1"/>
    </source>
</evidence>
<organism evidence="1 3">
    <name type="scientific">Acinetobacter genomosp. 15BJ</name>
    <dbReference type="NCBI Taxonomy" id="106651"/>
    <lineage>
        <taxon>Bacteria</taxon>
        <taxon>Pseudomonadati</taxon>
        <taxon>Pseudomonadota</taxon>
        <taxon>Gammaproteobacteria</taxon>
        <taxon>Moraxellales</taxon>
        <taxon>Moraxellaceae</taxon>
        <taxon>Acinetobacter</taxon>
    </lineage>
</organism>
<reference evidence="1 3" key="1">
    <citation type="submission" date="2013-03" db="EMBL/GenBank/DDBJ databases">
        <title>The Genome Sequence of Acinetobacter sp. CIP 110321.</title>
        <authorList>
            <consortium name="The Broad Institute Genome Sequencing Platform"/>
            <consortium name="The Broad Institute Genome Sequencing Center for Infectious Disease"/>
            <person name="Cerqueira G."/>
            <person name="Feldgarden M."/>
            <person name="Courvalin P."/>
            <person name="Perichon B."/>
            <person name="Grillot-Courvalin C."/>
            <person name="Clermont D."/>
            <person name="Rocha E."/>
            <person name="Yoon E.-J."/>
            <person name="Nemec A."/>
            <person name="Walker B."/>
            <person name="Young S.K."/>
            <person name="Zeng Q."/>
            <person name="Gargeya S."/>
            <person name="Fitzgerald M."/>
            <person name="Haas B."/>
            <person name="Abouelleil A."/>
            <person name="Alvarado L."/>
            <person name="Arachchi H.M."/>
            <person name="Berlin A.M."/>
            <person name="Chapman S.B."/>
            <person name="Dewar J."/>
            <person name="Goldberg J."/>
            <person name="Griggs A."/>
            <person name="Gujja S."/>
            <person name="Hansen M."/>
            <person name="Howarth C."/>
            <person name="Imamovic A."/>
            <person name="Larimer J."/>
            <person name="McCowan C."/>
            <person name="Murphy C."/>
            <person name="Neiman D."/>
            <person name="Pearson M."/>
            <person name="Priest M."/>
            <person name="Roberts A."/>
            <person name="Saif S."/>
            <person name="Shea T."/>
            <person name="Sisk P."/>
            <person name="Sykes S."/>
            <person name="Wortman J."/>
            <person name="Nusbaum C."/>
            <person name="Birren B."/>
        </authorList>
    </citation>
    <scope>NUCLEOTIDE SEQUENCE [LARGE SCALE GENOMIC DNA]</scope>
    <source>
        <strain evidence="1 3">CIP 110321</strain>
    </source>
</reference>
<dbReference type="HOGENOM" id="CLU_2730769_0_0_6"/>
<gene>
    <name evidence="1" type="ORF">F896_02003</name>
    <name evidence="2" type="ORF">Q3V53_02705</name>
</gene>
<dbReference type="AlphaFoldDB" id="R9B012"/>
<dbReference type="EMBL" id="JAUMJH010000005">
    <property type="protein sequence ID" value="MDO3656121.1"/>
    <property type="molecule type" value="Genomic_DNA"/>
</dbReference>
<comment type="caution">
    <text evidence="1">The sequence shown here is derived from an EMBL/GenBank/DDBJ whole genome shotgun (WGS) entry which is preliminary data.</text>
</comment>
<name>R9B012_9GAMM</name>
<sequence length="71" mass="8352">MPKDLDPKDVIMNNELTDELFVKYDLQTIDTDVLINKYHKCSKKMQKIIFSIFVERGFDKKEIEELLASKG</sequence>
<protein>
    <recommendedName>
        <fullName evidence="5">Regulatory protein RecX</fullName>
    </recommendedName>
</protein>
<reference evidence="2 4" key="2">
    <citation type="submission" date="2023-07" db="EMBL/GenBank/DDBJ databases">
        <title>A novel proteolytic Acinetobacter species.</title>
        <authorList>
            <person name="Nemec A."/>
            <person name="Radolfova-Krizova L."/>
        </authorList>
    </citation>
    <scope>NUCLEOTIDE SEQUENCE [LARGE SCALE GENOMIC DNA]</scope>
    <source>
        <strain evidence="2 4">NIPH 1865</strain>
    </source>
</reference>
<proteinExistence type="predicted"/>
<dbReference type="Proteomes" id="UP001168902">
    <property type="component" value="Unassembled WGS sequence"/>
</dbReference>
<dbReference type="OrthoDB" id="6710785at2"/>
<evidence type="ECO:0000313" key="3">
    <source>
        <dbReference type="Proteomes" id="UP000016203"/>
    </source>
</evidence>
<dbReference type="Proteomes" id="UP000016203">
    <property type="component" value="Unassembled WGS sequence"/>
</dbReference>
<keyword evidence="4" id="KW-1185">Reference proteome</keyword>
<accession>R9B012</accession>
<evidence type="ECO:0000313" key="4">
    <source>
        <dbReference type="Proteomes" id="UP001168902"/>
    </source>
</evidence>
<evidence type="ECO:0008006" key="5">
    <source>
        <dbReference type="Google" id="ProtNLM"/>
    </source>
</evidence>
<dbReference type="EMBL" id="AQFL01000012">
    <property type="protein sequence ID" value="EOR07630.1"/>
    <property type="molecule type" value="Genomic_DNA"/>
</dbReference>